<feature type="transmembrane region" description="Helical" evidence="7">
    <location>
        <begin position="39"/>
        <end position="61"/>
    </location>
</feature>
<dbReference type="RefSeq" id="WP_344743479.1">
    <property type="nucleotide sequence ID" value="NZ_BAAAWW010000026.1"/>
</dbReference>
<accession>A0ABV5TET4</accession>
<evidence type="ECO:0000256" key="2">
    <source>
        <dbReference type="ARBA" id="ARBA00022448"/>
    </source>
</evidence>
<evidence type="ECO:0000256" key="5">
    <source>
        <dbReference type="ARBA" id="ARBA00022989"/>
    </source>
</evidence>
<feature type="transmembrane region" description="Helical" evidence="7">
    <location>
        <begin position="270"/>
        <end position="289"/>
    </location>
</feature>
<evidence type="ECO:0000256" key="1">
    <source>
        <dbReference type="ARBA" id="ARBA00004651"/>
    </source>
</evidence>
<feature type="transmembrane region" description="Helical" evidence="7">
    <location>
        <begin position="135"/>
        <end position="156"/>
    </location>
</feature>
<dbReference type="Pfam" id="PF00528">
    <property type="entry name" value="BPD_transp_1"/>
    <property type="match status" value="1"/>
</dbReference>
<dbReference type="PANTHER" id="PTHR43744">
    <property type="entry name" value="ABC TRANSPORTER PERMEASE PROTEIN MG189-RELATED-RELATED"/>
    <property type="match status" value="1"/>
</dbReference>
<sequence>MAESTAAETTAVETTTVETTAVRSPGPRPRRRGRAGTTWPIHVVLVLAAAIMVAPFVWQILTLFKSTAEATRIPPTILPEDFGLDAFATFFTTVPFWSMFAVSVGSLVLRVAGQLAVAALAGYAFARIPFRGRGVLFGLFIAMLMVPSQLFLIGQYELIRGLGMLDTLPALAVPGLFSAFGTFLMRQAFLTMPKDYEEAARLDGANTFQVFWHVMLPMARPMLAALAVLTGLYSWNDLLWPLIVSPSGENRPLPVGLAGLQGQFGTDYPTLMAGAFVCSIPLVIVFLLLQRQFFAGIASSGLKG</sequence>
<dbReference type="Proteomes" id="UP001589610">
    <property type="component" value="Unassembled WGS sequence"/>
</dbReference>
<feature type="transmembrane region" description="Helical" evidence="7">
    <location>
        <begin position="168"/>
        <end position="189"/>
    </location>
</feature>
<feature type="region of interest" description="Disordered" evidence="8">
    <location>
        <begin position="1"/>
        <end position="34"/>
    </location>
</feature>
<evidence type="ECO:0000259" key="9">
    <source>
        <dbReference type="PROSITE" id="PS50928"/>
    </source>
</evidence>
<dbReference type="EMBL" id="JBHMBS010000008">
    <property type="protein sequence ID" value="MFB9677599.1"/>
    <property type="molecule type" value="Genomic_DNA"/>
</dbReference>
<dbReference type="InterPro" id="IPR000515">
    <property type="entry name" value="MetI-like"/>
</dbReference>
<comment type="similarity">
    <text evidence="7">Belongs to the binding-protein-dependent transport system permease family.</text>
</comment>
<organism evidence="10 11">
    <name type="scientific">Streptosporangium vulgare</name>
    <dbReference type="NCBI Taxonomy" id="46190"/>
    <lineage>
        <taxon>Bacteria</taxon>
        <taxon>Bacillati</taxon>
        <taxon>Actinomycetota</taxon>
        <taxon>Actinomycetes</taxon>
        <taxon>Streptosporangiales</taxon>
        <taxon>Streptosporangiaceae</taxon>
        <taxon>Streptosporangium</taxon>
    </lineage>
</organism>
<evidence type="ECO:0000256" key="4">
    <source>
        <dbReference type="ARBA" id="ARBA00022692"/>
    </source>
</evidence>
<keyword evidence="2 7" id="KW-0813">Transport</keyword>
<dbReference type="PROSITE" id="PS50928">
    <property type="entry name" value="ABC_TM1"/>
    <property type="match status" value="1"/>
</dbReference>
<evidence type="ECO:0000313" key="11">
    <source>
        <dbReference type="Proteomes" id="UP001589610"/>
    </source>
</evidence>
<evidence type="ECO:0000256" key="7">
    <source>
        <dbReference type="RuleBase" id="RU363032"/>
    </source>
</evidence>
<name>A0ABV5TET4_9ACTN</name>
<comment type="subcellular location">
    <subcellularLocation>
        <location evidence="1 7">Cell membrane</location>
        <topology evidence="1 7">Multi-pass membrane protein</topology>
    </subcellularLocation>
</comment>
<feature type="transmembrane region" description="Helical" evidence="7">
    <location>
        <begin position="210"/>
        <end position="235"/>
    </location>
</feature>
<evidence type="ECO:0000256" key="6">
    <source>
        <dbReference type="ARBA" id="ARBA00023136"/>
    </source>
</evidence>
<keyword evidence="3" id="KW-1003">Cell membrane</keyword>
<dbReference type="SUPFAM" id="SSF161098">
    <property type="entry name" value="MetI-like"/>
    <property type="match status" value="1"/>
</dbReference>
<feature type="domain" description="ABC transmembrane type-1" evidence="9">
    <location>
        <begin position="100"/>
        <end position="289"/>
    </location>
</feature>
<gene>
    <name evidence="10" type="ORF">ACFFRH_19130</name>
</gene>
<dbReference type="InterPro" id="IPR035906">
    <property type="entry name" value="MetI-like_sf"/>
</dbReference>
<protein>
    <submittedName>
        <fullName evidence="10">Carbohydrate ABC transporter permease</fullName>
    </submittedName>
</protein>
<keyword evidence="6 7" id="KW-0472">Membrane</keyword>
<feature type="compositionally biased region" description="Low complexity" evidence="8">
    <location>
        <begin position="1"/>
        <end position="25"/>
    </location>
</feature>
<comment type="caution">
    <text evidence="10">The sequence shown here is derived from an EMBL/GenBank/DDBJ whole genome shotgun (WGS) entry which is preliminary data.</text>
</comment>
<keyword evidence="4 7" id="KW-0812">Transmembrane</keyword>
<reference evidence="10 11" key="1">
    <citation type="submission" date="2024-09" db="EMBL/GenBank/DDBJ databases">
        <authorList>
            <person name="Sun Q."/>
            <person name="Mori K."/>
        </authorList>
    </citation>
    <scope>NUCLEOTIDE SEQUENCE [LARGE SCALE GENOMIC DNA]</scope>
    <source>
        <strain evidence="10 11">JCM 3028</strain>
    </source>
</reference>
<dbReference type="Gene3D" id="1.10.3720.10">
    <property type="entry name" value="MetI-like"/>
    <property type="match status" value="1"/>
</dbReference>
<dbReference type="CDD" id="cd06261">
    <property type="entry name" value="TM_PBP2"/>
    <property type="match status" value="1"/>
</dbReference>
<evidence type="ECO:0000256" key="8">
    <source>
        <dbReference type="SAM" id="MobiDB-lite"/>
    </source>
</evidence>
<evidence type="ECO:0000313" key="10">
    <source>
        <dbReference type="EMBL" id="MFB9677599.1"/>
    </source>
</evidence>
<keyword evidence="11" id="KW-1185">Reference proteome</keyword>
<dbReference type="PANTHER" id="PTHR43744:SF12">
    <property type="entry name" value="ABC TRANSPORTER PERMEASE PROTEIN MG189-RELATED"/>
    <property type="match status" value="1"/>
</dbReference>
<keyword evidence="5 7" id="KW-1133">Transmembrane helix</keyword>
<evidence type="ECO:0000256" key="3">
    <source>
        <dbReference type="ARBA" id="ARBA00022475"/>
    </source>
</evidence>
<proteinExistence type="inferred from homology"/>